<feature type="region of interest" description="Disordered" evidence="8">
    <location>
        <begin position="107"/>
        <end position="451"/>
    </location>
</feature>
<evidence type="ECO:0000313" key="12">
    <source>
        <dbReference type="Proteomes" id="UP000001357"/>
    </source>
</evidence>
<dbReference type="InterPro" id="IPR029071">
    <property type="entry name" value="Ubiquitin-like_domsf"/>
</dbReference>
<keyword evidence="3" id="KW-0813">Transport</keyword>
<feature type="compositionally biased region" description="Low complexity" evidence="8">
    <location>
        <begin position="724"/>
        <end position="734"/>
    </location>
</feature>
<comment type="subcellular location">
    <subcellularLocation>
        <location evidence="2">Endoplasmic reticulum</location>
    </subcellularLocation>
    <subcellularLocation>
        <location evidence="1">Golgi apparatus</location>
        <location evidence="1">cis-Golgi network</location>
    </subcellularLocation>
</comment>
<dbReference type="CDD" id="cd17043">
    <property type="entry name" value="RA"/>
    <property type="match status" value="1"/>
</dbReference>
<dbReference type="SUPFAM" id="SSF50729">
    <property type="entry name" value="PH domain-like"/>
    <property type="match status" value="1"/>
</dbReference>
<proteinExistence type="inferred from homology"/>
<dbReference type="Gene3D" id="1.10.150.50">
    <property type="entry name" value="Transcription Factor, Ets-1"/>
    <property type="match status" value="1"/>
</dbReference>
<dbReference type="SMART" id="SM00233">
    <property type="entry name" value="PH"/>
    <property type="match status" value="1"/>
</dbReference>
<evidence type="ECO:0008006" key="13">
    <source>
        <dbReference type="Google" id="ProtNLM"/>
    </source>
</evidence>
<feature type="compositionally biased region" description="Pro residues" evidence="8">
    <location>
        <begin position="359"/>
        <end position="371"/>
    </location>
</feature>
<dbReference type="PROSITE" id="PS50105">
    <property type="entry name" value="SAM_DOMAIN"/>
    <property type="match status" value="1"/>
</dbReference>
<dbReference type="Pfam" id="PF00788">
    <property type="entry name" value="RA"/>
    <property type="match status" value="1"/>
</dbReference>
<evidence type="ECO:0000256" key="8">
    <source>
        <dbReference type="SAM" id="MobiDB-lite"/>
    </source>
</evidence>
<keyword evidence="4" id="KW-0256">Endoplasmic reticulum</keyword>
<dbReference type="STRING" id="81824.A9VBP9"/>
<dbReference type="EMBL" id="CH991578">
    <property type="protein sequence ID" value="EDQ85015.1"/>
    <property type="molecule type" value="Genomic_DNA"/>
</dbReference>
<protein>
    <recommendedName>
        <fullName evidence="13">PH domain-containing protein</fullName>
    </recommendedName>
</protein>
<dbReference type="CDD" id="cd14855">
    <property type="entry name" value="TRAPPC1_MUM2"/>
    <property type="match status" value="1"/>
</dbReference>
<evidence type="ECO:0000256" key="3">
    <source>
        <dbReference type="ARBA" id="ARBA00022448"/>
    </source>
</evidence>
<dbReference type="Pfam" id="PF04099">
    <property type="entry name" value="Sybindin"/>
    <property type="match status" value="1"/>
</dbReference>
<dbReference type="SUPFAM" id="SSF54236">
    <property type="entry name" value="Ubiquitin-like"/>
    <property type="match status" value="1"/>
</dbReference>
<dbReference type="CDD" id="cd09487">
    <property type="entry name" value="SAM_superfamily"/>
    <property type="match status" value="1"/>
</dbReference>
<dbReference type="Gene3D" id="2.30.29.30">
    <property type="entry name" value="Pleckstrin-homology domain (PH domain)/Phosphotyrosine-binding domain (PTB)"/>
    <property type="match status" value="1"/>
</dbReference>
<feature type="compositionally biased region" description="Acidic residues" evidence="8">
    <location>
        <begin position="701"/>
        <end position="723"/>
    </location>
</feature>
<evidence type="ECO:0000256" key="1">
    <source>
        <dbReference type="ARBA" id="ARBA00004222"/>
    </source>
</evidence>
<dbReference type="Pfam" id="PF00536">
    <property type="entry name" value="SAM_1"/>
    <property type="match status" value="1"/>
</dbReference>
<name>A9VBP9_MONBE</name>
<dbReference type="Proteomes" id="UP000001357">
    <property type="component" value="Unassembled WGS sequence"/>
</dbReference>
<dbReference type="GO" id="GO:0005794">
    <property type="term" value="C:Golgi apparatus"/>
    <property type="evidence" value="ECO:0007669"/>
    <property type="project" value="UniProtKB-SubCell"/>
</dbReference>
<feature type="compositionally biased region" description="Polar residues" evidence="8">
    <location>
        <begin position="426"/>
        <end position="435"/>
    </location>
</feature>
<dbReference type="Gene3D" id="3.30.450.70">
    <property type="match status" value="1"/>
</dbReference>
<feature type="compositionally biased region" description="Pro residues" evidence="8">
    <location>
        <begin position="279"/>
        <end position="310"/>
    </location>
</feature>
<dbReference type="GO" id="GO:0007165">
    <property type="term" value="P:signal transduction"/>
    <property type="evidence" value="ECO:0007669"/>
    <property type="project" value="InterPro"/>
</dbReference>
<accession>A9VBP9</accession>
<dbReference type="RefSeq" id="XP_001750185.1">
    <property type="nucleotide sequence ID" value="XM_001750133.1"/>
</dbReference>
<feature type="compositionally biased region" description="Low complexity" evidence="8">
    <location>
        <begin position="123"/>
        <end position="143"/>
    </location>
</feature>
<keyword evidence="12" id="KW-1185">Reference proteome</keyword>
<dbReference type="InterPro" id="IPR011012">
    <property type="entry name" value="Longin-like_dom_sf"/>
</dbReference>
<dbReference type="SUPFAM" id="SSF64356">
    <property type="entry name" value="SNARE-like"/>
    <property type="match status" value="1"/>
</dbReference>
<dbReference type="SMART" id="SM01399">
    <property type="entry name" value="Sybindin"/>
    <property type="match status" value="1"/>
</dbReference>
<gene>
    <name evidence="11" type="ORF">MONBRDRAFT_29641</name>
</gene>
<feature type="domain" description="SAM" evidence="10">
    <location>
        <begin position="6"/>
        <end position="93"/>
    </location>
</feature>
<keyword evidence="6" id="KW-0333">Golgi apparatus</keyword>
<evidence type="ECO:0000313" key="11">
    <source>
        <dbReference type="EMBL" id="EDQ85015.1"/>
    </source>
</evidence>
<feature type="compositionally biased region" description="Low complexity" evidence="8">
    <location>
        <begin position="150"/>
        <end position="160"/>
    </location>
</feature>
<evidence type="ECO:0000256" key="5">
    <source>
        <dbReference type="ARBA" id="ARBA00022892"/>
    </source>
</evidence>
<dbReference type="InterPro" id="IPR001660">
    <property type="entry name" value="SAM"/>
</dbReference>
<evidence type="ECO:0000256" key="2">
    <source>
        <dbReference type="ARBA" id="ARBA00004240"/>
    </source>
</evidence>
<dbReference type="InterPro" id="IPR013761">
    <property type="entry name" value="SAM/pointed_sf"/>
</dbReference>
<feature type="region of interest" description="Disordered" evidence="8">
    <location>
        <begin position="685"/>
        <end position="742"/>
    </location>
</feature>
<dbReference type="InParanoid" id="A9VBP9"/>
<dbReference type="InterPro" id="IPR000159">
    <property type="entry name" value="RA_dom"/>
</dbReference>
<organism evidence="11 12">
    <name type="scientific">Monosiga brevicollis</name>
    <name type="common">Choanoflagellate</name>
    <dbReference type="NCBI Taxonomy" id="81824"/>
    <lineage>
        <taxon>Eukaryota</taxon>
        <taxon>Choanoflagellata</taxon>
        <taxon>Craspedida</taxon>
        <taxon>Salpingoecidae</taxon>
        <taxon>Monosiga</taxon>
    </lineage>
</organism>
<evidence type="ECO:0000256" key="4">
    <source>
        <dbReference type="ARBA" id="ARBA00022824"/>
    </source>
</evidence>
<dbReference type="GO" id="GO:0006888">
    <property type="term" value="P:endoplasmic reticulum to Golgi vesicle-mediated transport"/>
    <property type="evidence" value="ECO:0000318"/>
    <property type="project" value="GO_Central"/>
</dbReference>
<dbReference type="GO" id="GO:0030008">
    <property type="term" value="C:TRAPP complex"/>
    <property type="evidence" value="ECO:0000318"/>
    <property type="project" value="GO_Central"/>
</dbReference>
<comment type="similarity">
    <text evidence="7">Belongs to the TRAPP small subunits family. BET5 subfamily.</text>
</comment>
<dbReference type="GeneID" id="5895483"/>
<keyword evidence="5" id="KW-0931">ER-Golgi transport</keyword>
<dbReference type="InterPro" id="IPR007233">
    <property type="entry name" value="TRAPPC"/>
</dbReference>
<dbReference type="KEGG" id="mbr:MONBRDRAFT_29641"/>
<dbReference type="InterPro" id="IPR011993">
    <property type="entry name" value="PH-like_dom_sf"/>
</dbReference>
<dbReference type="GO" id="GO:0005783">
    <property type="term" value="C:endoplasmic reticulum"/>
    <property type="evidence" value="ECO:0007669"/>
    <property type="project" value="UniProtKB-SubCell"/>
</dbReference>
<evidence type="ECO:0000259" key="9">
    <source>
        <dbReference type="PROSITE" id="PS50003"/>
    </source>
</evidence>
<feature type="compositionally biased region" description="Low complexity" evidence="8">
    <location>
        <begin position="241"/>
        <end position="254"/>
    </location>
</feature>
<evidence type="ECO:0000256" key="7">
    <source>
        <dbReference type="ARBA" id="ARBA00038167"/>
    </source>
</evidence>
<sequence length="876" mass="94063">MAATSSPEDAVRSWLASLNLGQYAQQFIELGLLSLIFVSSPPLLAAPYPLCPISYDDPSMIHALDKSDLDEMNITLPGHRKRILLNAPNYNPQQVAQALLAAPTPVPSAATALPPTPAPTPAPTSVSAPVPDEAAPPAASQPESEPEAEPQPSASTASEANGAPEYAIATPETIPGENEDDLEASASQSPVASSAPVPVEAKRPPPPAGRKPPPPKPAPRPKPRMSSGSVAPAEDPPAPPTTKAAPPASPKAASTVGSQPQEAPPALPKANKPSLVPSEPAPEPPAPVNPIPAEPAPARPPAPQPTPPAEPISRRPPAALPDSQAGETIRERAPLPDPTPASDSLDEVEEERDAVPSLPSRPPAAAPPSLPKRPSSEMITPTVPPQLPSRPLSTAVETAPPKLPQRPMSMAPAGASGSAGDAPSLPQRNVSQAQAVQPPAVPTTPRPKSMIQVDQPASDEETIFLLGESNGVFTKNAVNIFTTAGELLQNYLLETKSPSDSTTHEWQLWEVLECPPVERQLAAHERILEVKSRWPKHFESKLIVRFVANELVGSPSRQLQGQLYKRGGTRKTWKSRFCVLQDTAIAYYQKQPKTLAEIEKPLGTFVFVNALVYNVRNYKRAPKSSLCYCIRPLDDGVFWPGETEKEVVDFWDNHCKFMCAYSAKERATWVASIIQAQQDLIDKGEIYGSLDGPPVPQSIDNDVEDEEAPAPEEPVPETVEDASEAASSPPAVDAMPTSSEPGEGTCLFFREWHRRDEPPRAEPPLSEQHLMYGMILSIKQFVNKISPVTETGIEFGSYATETYRLHFMETASKLKFVITTDLQTQNMRDILRSIHTELFVPYIAGTPTLDVGQPIKSSGFEASLDAKIKGLPFYSS</sequence>
<dbReference type="PANTHER" id="PTHR23249:SF16">
    <property type="entry name" value="TRAFFICKING PROTEIN PARTICLE COMPLEX SUBUNIT 1"/>
    <property type="match status" value="1"/>
</dbReference>
<reference evidence="11 12" key="1">
    <citation type="journal article" date="2008" name="Nature">
        <title>The genome of the choanoflagellate Monosiga brevicollis and the origin of metazoans.</title>
        <authorList>
            <consortium name="JGI Sequencing"/>
            <person name="King N."/>
            <person name="Westbrook M.J."/>
            <person name="Young S.L."/>
            <person name="Kuo A."/>
            <person name="Abedin M."/>
            <person name="Chapman J."/>
            <person name="Fairclough S."/>
            <person name="Hellsten U."/>
            <person name="Isogai Y."/>
            <person name="Letunic I."/>
            <person name="Marr M."/>
            <person name="Pincus D."/>
            <person name="Putnam N."/>
            <person name="Rokas A."/>
            <person name="Wright K.J."/>
            <person name="Zuzow R."/>
            <person name="Dirks W."/>
            <person name="Good M."/>
            <person name="Goodstein D."/>
            <person name="Lemons D."/>
            <person name="Li W."/>
            <person name="Lyons J.B."/>
            <person name="Morris A."/>
            <person name="Nichols S."/>
            <person name="Richter D.J."/>
            <person name="Salamov A."/>
            <person name="Bork P."/>
            <person name="Lim W.A."/>
            <person name="Manning G."/>
            <person name="Miller W.T."/>
            <person name="McGinnis W."/>
            <person name="Shapiro H."/>
            <person name="Tjian R."/>
            <person name="Grigoriev I.V."/>
            <person name="Rokhsar D."/>
        </authorList>
    </citation>
    <scope>NUCLEOTIDE SEQUENCE [LARGE SCALE GENOMIC DNA]</scope>
    <source>
        <strain evidence="12">MX1 / ATCC 50154</strain>
    </source>
</reference>
<feature type="compositionally biased region" description="Low complexity" evidence="8">
    <location>
        <begin position="184"/>
        <end position="199"/>
    </location>
</feature>
<dbReference type="InterPro" id="IPR001849">
    <property type="entry name" value="PH_domain"/>
</dbReference>
<feature type="compositionally biased region" description="Pro residues" evidence="8">
    <location>
        <begin position="204"/>
        <end position="220"/>
    </location>
</feature>
<dbReference type="PROSITE" id="PS50003">
    <property type="entry name" value="PH_DOMAIN"/>
    <property type="match status" value="1"/>
</dbReference>
<evidence type="ECO:0000259" key="10">
    <source>
        <dbReference type="PROSITE" id="PS50105"/>
    </source>
</evidence>
<dbReference type="PANTHER" id="PTHR23249">
    <property type="entry name" value="TRAFFICKING PROTEIN PARTICLE COMPLEX SUBUNIT"/>
    <property type="match status" value="1"/>
</dbReference>
<dbReference type="FunFam" id="2.30.29.30:FF:000931">
    <property type="entry name" value="Predicted protein"/>
    <property type="match status" value="1"/>
</dbReference>
<dbReference type="Pfam" id="PF00169">
    <property type="entry name" value="PH"/>
    <property type="match status" value="1"/>
</dbReference>
<dbReference type="eggNOG" id="KOG3368">
    <property type="taxonomic scope" value="Eukaryota"/>
</dbReference>
<dbReference type="Gene3D" id="3.10.20.90">
    <property type="entry name" value="Phosphatidylinositol 3-kinase Catalytic Subunit, Chain A, domain 1"/>
    <property type="match status" value="1"/>
</dbReference>
<dbReference type="SUPFAM" id="SSF47769">
    <property type="entry name" value="SAM/Pointed domain"/>
    <property type="match status" value="1"/>
</dbReference>
<dbReference type="AlphaFoldDB" id="A9VBP9"/>
<feature type="domain" description="PH" evidence="9">
    <location>
        <begin position="556"/>
        <end position="678"/>
    </location>
</feature>
<feature type="compositionally biased region" description="Low complexity" evidence="8">
    <location>
        <begin position="407"/>
        <end position="424"/>
    </location>
</feature>
<evidence type="ECO:0000256" key="6">
    <source>
        <dbReference type="ARBA" id="ARBA00023034"/>
    </source>
</evidence>